<proteinExistence type="predicted"/>
<organism evidence="2">
    <name type="scientific">Schizaphis graminum</name>
    <name type="common">Green bug aphid</name>
    <dbReference type="NCBI Taxonomy" id="13262"/>
    <lineage>
        <taxon>Eukaryota</taxon>
        <taxon>Metazoa</taxon>
        <taxon>Ecdysozoa</taxon>
        <taxon>Arthropoda</taxon>
        <taxon>Hexapoda</taxon>
        <taxon>Insecta</taxon>
        <taxon>Pterygota</taxon>
        <taxon>Neoptera</taxon>
        <taxon>Paraneoptera</taxon>
        <taxon>Hemiptera</taxon>
        <taxon>Sternorrhyncha</taxon>
        <taxon>Aphidomorpha</taxon>
        <taxon>Aphidoidea</taxon>
        <taxon>Aphididae</taxon>
        <taxon>Aphidini</taxon>
        <taxon>Schizaphis</taxon>
    </lineage>
</organism>
<dbReference type="EMBL" id="GGMR01015863">
    <property type="protein sequence ID" value="MBY28482.1"/>
    <property type="molecule type" value="Transcribed_RNA"/>
</dbReference>
<sequence>MRFEMTGTTFCCMLASTFVFAIIRHSLTHNHNSMDQTSQVTNHEAMHKMVEIEHQFKQNHYYRHYPIEEHQLRRENNMNPQIQETFEEDINKLFGKNNTKWPYSGKGLLTESTINELDLENDHDEIEKFKQNHYPMEERHLRHENSMNPQIQGTFEEDINKLFGKNNTKWLYSGEELLTESTINELDLENDHRQHKRSFYEILMTLDNSTYVP</sequence>
<name>A0A2S2PGB0_SCHGA</name>
<dbReference type="AlphaFoldDB" id="A0A2S2PGB0"/>
<evidence type="ECO:0000313" key="2">
    <source>
        <dbReference type="EMBL" id="MBY28482.1"/>
    </source>
</evidence>
<keyword evidence="1" id="KW-0732">Signal</keyword>
<gene>
    <name evidence="2" type="ORF">g.2863</name>
</gene>
<protein>
    <submittedName>
        <fullName evidence="2">Uncharacterized protein</fullName>
    </submittedName>
</protein>
<feature type="chain" id="PRO_5015701518" evidence="1">
    <location>
        <begin position="29"/>
        <end position="213"/>
    </location>
</feature>
<accession>A0A2S2PGB0</accession>
<evidence type="ECO:0000256" key="1">
    <source>
        <dbReference type="SAM" id="SignalP"/>
    </source>
</evidence>
<reference evidence="2" key="1">
    <citation type="submission" date="2018-04" db="EMBL/GenBank/DDBJ databases">
        <title>Transcriptome of Schizaphis graminum biotype I.</title>
        <authorList>
            <person name="Scully E.D."/>
            <person name="Geib S.M."/>
            <person name="Palmer N.A."/>
            <person name="Koch K."/>
            <person name="Bradshaw J."/>
            <person name="Heng-Moss T."/>
            <person name="Sarath G."/>
        </authorList>
    </citation>
    <scope>NUCLEOTIDE SEQUENCE</scope>
</reference>
<feature type="signal peptide" evidence="1">
    <location>
        <begin position="1"/>
        <end position="28"/>
    </location>
</feature>